<feature type="compositionally biased region" description="Polar residues" evidence="2">
    <location>
        <begin position="105"/>
        <end position="116"/>
    </location>
</feature>
<feature type="region of interest" description="Disordered" evidence="2">
    <location>
        <begin position="406"/>
        <end position="475"/>
    </location>
</feature>
<name>A0A0N1I356_LEPSE</name>
<dbReference type="Proteomes" id="UP000038009">
    <property type="component" value="Unassembled WGS sequence"/>
</dbReference>
<dbReference type="OrthoDB" id="266125at2759"/>
<dbReference type="AlphaFoldDB" id="A0A0N1I356"/>
<organism evidence="3 4">
    <name type="scientific">Leptomonas seymouri</name>
    <dbReference type="NCBI Taxonomy" id="5684"/>
    <lineage>
        <taxon>Eukaryota</taxon>
        <taxon>Discoba</taxon>
        <taxon>Euglenozoa</taxon>
        <taxon>Kinetoplastea</taxon>
        <taxon>Metakinetoplastina</taxon>
        <taxon>Trypanosomatida</taxon>
        <taxon>Trypanosomatidae</taxon>
        <taxon>Leishmaniinae</taxon>
        <taxon>Leptomonas</taxon>
    </lineage>
</organism>
<feature type="compositionally biased region" description="Pro residues" evidence="2">
    <location>
        <begin position="872"/>
        <end position="882"/>
    </location>
</feature>
<feature type="compositionally biased region" description="Basic and acidic residues" evidence="2">
    <location>
        <begin position="47"/>
        <end position="60"/>
    </location>
</feature>
<gene>
    <name evidence="3" type="ORF">ABL78_6579</name>
</gene>
<feature type="coiled-coil region" evidence="1">
    <location>
        <begin position="137"/>
        <end position="248"/>
    </location>
</feature>
<accession>A0A0N1I356</accession>
<feature type="region of interest" description="Disordered" evidence="2">
    <location>
        <begin position="787"/>
        <end position="844"/>
    </location>
</feature>
<dbReference type="VEuPathDB" id="TriTrypDB:Lsey_0265_0100"/>
<feature type="compositionally biased region" description="Polar residues" evidence="2">
    <location>
        <begin position="62"/>
        <end position="74"/>
    </location>
</feature>
<feature type="compositionally biased region" description="Low complexity" evidence="2">
    <location>
        <begin position="825"/>
        <end position="842"/>
    </location>
</feature>
<dbReference type="EMBL" id="LJSK01000265">
    <property type="protein sequence ID" value="KPI84372.1"/>
    <property type="molecule type" value="Genomic_DNA"/>
</dbReference>
<evidence type="ECO:0000256" key="2">
    <source>
        <dbReference type="SAM" id="MobiDB-lite"/>
    </source>
</evidence>
<feature type="compositionally biased region" description="Low complexity" evidence="2">
    <location>
        <begin position="16"/>
        <end position="29"/>
    </location>
</feature>
<feature type="region of interest" description="Disordered" evidence="2">
    <location>
        <begin position="618"/>
        <end position="682"/>
    </location>
</feature>
<feature type="compositionally biased region" description="Low complexity" evidence="2">
    <location>
        <begin position="358"/>
        <end position="374"/>
    </location>
</feature>
<evidence type="ECO:0000313" key="4">
    <source>
        <dbReference type="Proteomes" id="UP000038009"/>
    </source>
</evidence>
<feature type="region of interest" description="Disordered" evidence="2">
    <location>
        <begin position="1"/>
        <end position="74"/>
    </location>
</feature>
<keyword evidence="4" id="KW-1185">Reference proteome</keyword>
<reference evidence="3 4" key="1">
    <citation type="journal article" date="2015" name="PLoS Pathog.">
        <title>Leptomonas seymouri: Adaptations to the Dixenous Life Cycle Analyzed by Genome Sequencing, Transcriptome Profiling and Co-infection with Leishmania donovani.</title>
        <authorList>
            <person name="Kraeva N."/>
            <person name="Butenko A."/>
            <person name="Hlavacova J."/>
            <person name="Kostygov A."/>
            <person name="Myskova J."/>
            <person name="Grybchuk D."/>
            <person name="Lestinova T."/>
            <person name="Votypka J."/>
            <person name="Volf P."/>
            <person name="Opperdoes F."/>
            <person name="Flegontov P."/>
            <person name="Lukes J."/>
            <person name="Yurchenko V."/>
        </authorList>
    </citation>
    <scope>NUCLEOTIDE SEQUENCE [LARGE SCALE GENOMIC DNA]</scope>
    <source>
        <strain evidence="3 4">ATCC 30220</strain>
    </source>
</reference>
<sequence>MHDTRNLSSADVSKESSTQAPTRSTSPQQPQTPPPTTSSPPYTSPEKASEPRELHPEELTAHQGTTGSQAVVSSSHMLSHLPKVNGTSVEISRSARTLAEAHSGDQFSDGQATPSSPQELQMVVNLKAELFHTTRLLTQARQQARAYAETCSELRQTCRGLEKDKQTLALELQDARERLHVCQTRLDEHRRETADAKLKVVSLTAERDELATKVQEAWDRVVELSGALRGQEEEVKRLQEDVVEARHGKDLVTQQQTTVQSQLHLLQEQLSAGGADVRALEVARERLAASLHEAAQRLADVLSDVAYDYQDSVAYGSEGFQSGSQSGQQIFRITTASTTEEDAAAEAGRENPPHVVLSPAFRPAPTSTSSASPHRAAEASRLHAEHLLRNAGAVIWGDLSKGFVEEVPAPDRPSAPLQHDEQLHQQLNEEGPRKPSEGAMAATPPEHKSPSAAQQCVTKRHHTKLSPSVPSLHPSTASLSEQVFVRTALAPILLSMKHVAATLGAVRHEHRRTVAEAEHFHRRLEETQRELEETQKALRGQEAQSGTFHSQVLQLQQQVQQAEEALRQHESQDTQRRAELASVLRCREDWALIQHSVERLLVQQTELHKDLGQLEAARRREREDVKMNGERADASRDGHLRRQEEEHERPQQQKTDREVYVAKGGGSDAWRSQEGQRQQEIEAGVSLQAAAEDDLDAGNPAHLPSSYAQRNLSSAPHSLLGTPRLHHLVRDGAAADVDPYAQLPAEFTEVPSGACADARRYGTLPAPPLPLLPHSSSLVYTPTHLAQSHTSSAAQEKGAASVSLESQPAVPLSRPVSRTYPAPLPDASPSSPFASSPSSRPPLHNAATTERLLLNSLYGDLQRQSKSALRSPPSPPPLPVPPSGAHSQLRSRMDYHEYSGGSGDGDIDPSSLFAAEVLQVIEALNRRVSGALHRPPRP</sequence>
<feature type="coiled-coil region" evidence="1">
    <location>
        <begin position="514"/>
        <end position="572"/>
    </location>
</feature>
<protein>
    <submittedName>
        <fullName evidence="3">Uncharacterized protein</fullName>
    </submittedName>
</protein>
<feature type="compositionally biased region" description="Polar residues" evidence="2">
    <location>
        <begin position="465"/>
        <end position="475"/>
    </location>
</feature>
<feature type="region of interest" description="Disordered" evidence="2">
    <location>
        <begin position="862"/>
        <end position="909"/>
    </location>
</feature>
<feature type="region of interest" description="Disordered" evidence="2">
    <location>
        <begin position="97"/>
        <end position="116"/>
    </location>
</feature>
<keyword evidence="1" id="KW-0175">Coiled coil</keyword>
<feature type="compositionally biased region" description="Polar residues" evidence="2">
    <location>
        <begin position="1"/>
        <end position="11"/>
    </location>
</feature>
<comment type="caution">
    <text evidence="3">The sequence shown here is derived from an EMBL/GenBank/DDBJ whole genome shotgun (WGS) entry which is preliminary data.</text>
</comment>
<dbReference type="OMA" id="VDYSSMF"/>
<evidence type="ECO:0000256" key="1">
    <source>
        <dbReference type="SAM" id="Coils"/>
    </source>
</evidence>
<feature type="region of interest" description="Disordered" evidence="2">
    <location>
        <begin position="338"/>
        <end position="377"/>
    </location>
</feature>
<proteinExistence type="predicted"/>
<evidence type="ECO:0000313" key="3">
    <source>
        <dbReference type="EMBL" id="KPI84372.1"/>
    </source>
</evidence>
<feature type="compositionally biased region" description="Basic and acidic residues" evidence="2">
    <location>
        <begin position="618"/>
        <end position="660"/>
    </location>
</feature>